<dbReference type="GO" id="GO:0061630">
    <property type="term" value="F:ubiquitin protein ligase activity"/>
    <property type="evidence" value="ECO:0007669"/>
    <property type="project" value="UniProtKB-EC"/>
</dbReference>
<feature type="compositionally biased region" description="Basic and acidic residues" evidence="7">
    <location>
        <begin position="434"/>
        <end position="467"/>
    </location>
</feature>
<feature type="region of interest" description="Disordered" evidence="7">
    <location>
        <begin position="767"/>
        <end position="800"/>
    </location>
</feature>
<feature type="compositionally biased region" description="Basic and acidic residues" evidence="7">
    <location>
        <begin position="824"/>
        <end position="835"/>
    </location>
</feature>
<dbReference type="GO" id="GO:0000209">
    <property type="term" value="P:protein polyubiquitination"/>
    <property type="evidence" value="ECO:0007669"/>
    <property type="project" value="TreeGrafter"/>
</dbReference>
<evidence type="ECO:0000256" key="7">
    <source>
        <dbReference type="SAM" id="MobiDB-lite"/>
    </source>
</evidence>
<dbReference type="OrthoDB" id="21204at2759"/>
<dbReference type="EC" id="2.3.2.27" evidence="2"/>
<feature type="compositionally biased region" description="Polar residues" evidence="7">
    <location>
        <begin position="424"/>
        <end position="433"/>
    </location>
</feature>
<feature type="region of interest" description="Disordered" evidence="7">
    <location>
        <begin position="812"/>
        <end position="849"/>
    </location>
</feature>
<evidence type="ECO:0000256" key="1">
    <source>
        <dbReference type="ARBA" id="ARBA00000900"/>
    </source>
</evidence>
<evidence type="ECO:0000259" key="8">
    <source>
        <dbReference type="PROSITE" id="PS50089"/>
    </source>
</evidence>
<feature type="compositionally biased region" description="Basic and acidic residues" evidence="7">
    <location>
        <begin position="482"/>
        <end position="491"/>
    </location>
</feature>
<keyword evidence="6" id="KW-0862">Zinc</keyword>
<feature type="domain" description="RING-type" evidence="8">
    <location>
        <begin position="62"/>
        <end position="102"/>
    </location>
</feature>
<feature type="compositionally biased region" description="Low complexity" evidence="7">
    <location>
        <begin position="519"/>
        <end position="528"/>
    </location>
</feature>
<dbReference type="Pfam" id="PF13920">
    <property type="entry name" value="zf-C3HC4_3"/>
    <property type="match status" value="1"/>
</dbReference>
<dbReference type="InterPro" id="IPR001841">
    <property type="entry name" value="Znf_RING"/>
</dbReference>
<dbReference type="SMART" id="SM00184">
    <property type="entry name" value="RING"/>
    <property type="match status" value="1"/>
</dbReference>
<feature type="region of interest" description="Disordered" evidence="7">
    <location>
        <begin position="663"/>
        <end position="726"/>
    </location>
</feature>
<dbReference type="SUPFAM" id="SSF57850">
    <property type="entry name" value="RING/U-box"/>
    <property type="match status" value="1"/>
</dbReference>
<feature type="compositionally biased region" description="Basic and acidic residues" evidence="7">
    <location>
        <begin position="317"/>
        <end position="326"/>
    </location>
</feature>
<dbReference type="AlphaFoldDB" id="A0A5N5QEI2"/>
<evidence type="ECO:0000256" key="3">
    <source>
        <dbReference type="ARBA" id="ARBA00022679"/>
    </source>
</evidence>
<keyword evidence="4" id="KW-0805">Transcription regulation</keyword>
<feature type="compositionally biased region" description="Basic and acidic residues" evidence="7">
    <location>
        <begin position="529"/>
        <end position="542"/>
    </location>
</feature>
<feature type="region of interest" description="Disordered" evidence="7">
    <location>
        <begin position="584"/>
        <end position="617"/>
    </location>
</feature>
<keyword evidence="6" id="KW-0863">Zinc-finger</keyword>
<evidence type="ECO:0000256" key="6">
    <source>
        <dbReference type="PROSITE-ProRule" id="PRU00175"/>
    </source>
</evidence>
<dbReference type="GO" id="GO:0006513">
    <property type="term" value="P:protein monoubiquitination"/>
    <property type="evidence" value="ECO:0007669"/>
    <property type="project" value="TreeGrafter"/>
</dbReference>
<feature type="region of interest" description="Disordered" evidence="7">
    <location>
        <begin position="299"/>
        <end position="568"/>
    </location>
</feature>
<dbReference type="PANTHER" id="PTHR46077">
    <property type="entry name" value="E3 UBIQUITIN-PROTEIN LIGASE TOPORS"/>
    <property type="match status" value="1"/>
</dbReference>
<dbReference type="PANTHER" id="PTHR46077:SF1">
    <property type="entry name" value="TOP1 BINDING ARGININE_SERINE RICH PROTEIN, E3 UBIQUITIN LIGASE"/>
    <property type="match status" value="1"/>
</dbReference>
<dbReference type="Proteomes" id="UP000383932">
    <property type="component" value="Unassembled WGS sequence"/>
</dbReference>
<name>A0A5N5QEI2_9AGAM</name>
<keyword evidence="10" id="KW-1185">Reference proteome</keyword>
<evidence type="ECO:0000313" key="10">
    <source>
        <dbReference type="Proteomes" id="UP000383932"/>
    </source>
</evidence>
<keyword evidence="6" id="KW-0479">Metal-binding</keyword>
<accession>A0A5N5QEI2</accession>
<gene>
    <name evidence="9" type="ORF">CTheo_6396</name>
</gene>
<dbReference type="Gene3D" id="3.30.40.10">
    <property type="entry name" value="Zinc/RING finger domain, C3HC4 (zinc finger)"/>
    <property type="match status" value="1"/>
</dbReference>
<evidence type="ECO:0000313" key="9">
    <source>
        <dbReference type="EMBL" id="KAB5590155.1"/>
    </source>
</evidence>
<evidence type="ECO:0000256" key="4">
    <source>
        <dbReference type="ARBA" id="ARBA00023015"/>
    </source>
</evidence>
<feature type="compositionally biased region" description="Basic and acidic residues" evidence="7">
    <location>
        <begin position="386"/>
        <end position="401"/>
    </location>
</feature>
<dbReference type="InterPro" id="IPR013083">
    <property type="entry name" value="Znf_RING/FYVE/PHD"/>
</dbReference>
<feature type="compositionally biased region" description="Basic and acidic residues" evidence="7">
    <location>
        <begin position="584"/>
        <end position="595"/>
    </location>
</feature>
<feature type="compositionally biased region" description="Basic and acidic residues" evidence="7">
    <location>
        <begin position="409"/>
        <end position="423"/>
    </location>
</feature>
<keyword evidence="5" id="KW-0804">Transcription</keyword>
<reference evidence="9 10" key="1">
    <citation type="journal article" date="2019" name="Fungal Biol. Biotechnol.">
        <title>Draft genome sequence of fastidious pathogen Ceratobasidium theobromae, which causes vascular-streak dieback in Theobroma cacao.</title>
        <authorList>
            <person name="Ali S.S."/>
            <person name="Asman A."/>
            <person name="Shao J."/>
            <person name="Firmansyah A.P."/>
            <person name="Susilo A.W."/>
            <person name="Rosmana A."/>
            <person name="McMahon P."/>
            <person name="Junaid M."/>
            <person name="Guest D."/>
            <person name="Kheng T.Y."/>
            <person name="Meinhardt L.W."/>
            <person name="Bailey B.A."/>
        </authorList>
    </citation>
    <scope>NUCLEOTIDE SEQUENCE [LARGE SCALE GENOMIC DNA]</scope>
    <source>
        <strain evidence="9 10">CT2</strain>
    </source>
</reference>
<sequence length="886" mass="99613">MSTPGPLDRVRIPKDGNINDQEPHTEESISLETLKAKARERLAAEIDVEPEELASEGDEDHCIICLQPIIDRTVLIHCAHDRMCFVCIKKWSEQSRRCPLCNTAIGSHLIHQIRSQFDYQKYYLSPLPTSPHSNTIVVEARAAHRTRARRALTDEEQEQDELDQAIEKRRWVYRHGLFAKHIASNAHTRFRPNPTPQQISNSPELQSRCQIFVRRELRVWPNLDVEFLTSFILSLVKSIDIRTEAAVKLIGEFLDLSGRRSPSGGTIAEHFVHELYSYLRSPFRELPTYDAVAQYDAPHDIEEAPSLRRPSQQGDPRPSRDDDHASHSSHNSLRSRNKGTTSKRDMGNPLEASPRDWRADYSSDSDMDIDDSWAGPLPSNIKGKGRAREDDWEDRGYDRLRREHKSRNRRSERDYDRFERDYNRQGNRASGSKYSERSQDCSDRGDRTRYHNDRGSRRRERSMERNPEVTSGSHSDRRSRRPRDETRDKNRPSWNKKRPAGWDNFFENDIRCKSRHNPSESSSSPQDSCRPRDMGASRERSASRSSTRNLPDHRNQSTSPPPKGVRGANAAVYVESLNLSELERTAPHSSEDVARLHQPSPPGSQPTSASTESSGDARSITLGISTQPSISMKPSSQNRLPCMTPLASIRLHLQQASRSLDLIPPTHATDTGTPGATDFPILPTLPGKAIEAPSSKRPRTPSLKDSPTRSYTDPNPSNNLSTPNISRPILDAATRSKLESRLVAATRTLTAVTPERKRLLERLEAAKSIGAGNTPHPIAQSPNASTRLEAPEASVSDTQDPIAQETRLKHAAKNHLARNNTSRSAHDASDSREIGHAPGDLVDPDSPAARLEAEHRLKLHARLSVRKRGNIAVISVSLSDTPSNPR</sequence>
<comment type="catalytic activity">
    <reaction evidence="1">
        <text>S-ubiquitinyl-[E2 ubiquitin-conjugating enzyme]-L-cysteine + [acceptor protein]-L-lysine = [E2 ubiquitin-conjugating enzyme]-L-cysteine + N(6)-ubiquitinyl-[acceptor protein]-L-lysine.</text>
        <dbReference type="EC" id="2.3.2.27"/>
    </reaction>
</comment>
<feature type="compositionally biased region" description="Polar residues" evidence="7">
    <location>
        <begin position="703"/>
        <end position="725"/>
    </location>
</feature>
<dbReference type="EMBL" id="SSOP01000192">
    <property type="protein sequence ID" value="KAB5590155.1"/>
    <property type="molecule type" value="Genomic_DNA"/>
</dbReference>
<feature type="compositionally biased region" description="Polar residues" evidence="7">
    <location>
        <begin position="605"/>
        <end position="617"/>
    </location>
</feature>
<keyword evidence="3" id="KW-0808">Transferase</keyword>
<feature type="region of interest" description="Disordered" evidence="7">
    <location>
        <begin position="1"/>
        <end position="30"/>
    </location>
</feature>
<comment type="caution">
    <text evidence="9">The sequence shown here is derived from an EMBL/GenBank/DDBJ whole genome shotgun (WGS) entry which is preliminary data.</text>
</comment>
<organism evidence="9 10">
    <name type="scientific">Ceratobasidium theobromae</name>
    <dbReference type="NCBI Taxonomy" id="1582974"/>
    <lineage>
        <taxon>Eukaryota</taxon>
        <taxon>Fungi</taxon>
        <taxon>Dikarya</taxon>
        <taxon>Basidiomycota</taxon>
        <taxon>Agaricomycotina</taxon>
        <taxon>Agaricomycetes</taxon>
        <taxon>Cantharellales</taxon>
        <taxon>Ceratobasidiaceae</taxon>
        <taxon>Ceratobasidium</taxon>
    </lineage>
</organism>
<dbReference type="PROSITE" id="PS50089">
    <property type="entry name" value="ZF_RING_2"/>
    <property type="match status" value="1"/>
</dbReference>
<evidence type="ECO:0000256" key="2">
    <source>
        <dbReference type="ARBA" id="ARBA00012483"/>
    </source>
</evidence>
<evidence type="ECO:0000256" key="5">
    <source>
        <dbReference type="ARBA" id="ARBA00023163"/>
    </source>
</evidence>
<dbReference type="GO" id="GO:0008270">
    <property type="term" value="F:zinc ion binding"/>
    <property type="evidence" value="ECO:0007669"/>
    <property type="project" value="UniProtKB-KW"/>
</dbReference>
<protein>
    <recommendedName>
        <fullName evidence="2">RING-type E3 ubiquitin transferase</fullName>
        <ecNumber evidence="2">2.3.2.27</ecNumber>
    </recommendedName>
</protein>
<proteinExistence type="predicted"/>